<gene>
    <name evidence="2" type="ORF">F2Q69_00013902</name>
</gene>
<proteinExistence type="predicted"/>
<evidence type="ECO:0000256" key="1">
    <source>
        <dbReference type="SAM" id="MobiDB-lite"/>
    </source>
</evidence>
<feature type="region of interest" description="Disordered" evidence="1">
    <location>
        <begin position="55"/>
        <end position="75"/>
    </location>
</feature>
<dbReference type="AlphaFoldDB" id="A0A8S9R9Y8"/>
<comment type="caution">
    <text evidence="2">The sequence shown here is derived from an EMBL/GenBank/DDBJ whole genome shotgun (WGS) entry which is preliminary data.</text>
</comment>
<sequence>MPLTAGSGDGSVLPLPDIVHRDGIAIVGGDLKCIGRALLRRLRERLALVTRREDDGWSPLEDGGGTVGISLVSHR</sequence>
<dbReference type="EMBL" id="QGKX02000996">
    <property type="protein sequence ID" value="KAF3560411.1"/>
    <property type="molecule type" value="Genomic_DNA"/>
</dbReference>
<accession>A0A8S9R9Y8</accession>
<evidence type="ECO:0000313" key="3">
    <source>
        <dbReference type="Proteomes" id="UP000712600"/>
    </source>
</evidence>
<reference evidence="2" key="1">
    <citation type="submission" date="2019-12" db="EMBL/GenBank/DDBJ databases">
        <title>Genome sequencing and annotation of Brassica cretica.</title>
        <authorList>
            <person name="Studholme D.J."/>
            <person name="Sarris P."/>
        </authorList>
    </citation>
    <scope>NUCLEOTIDE SEQUENCE</scope>
    <source>
        <strain evidence="2">PFS-109/04</strain>
        <tissue evidence="2">Leaf</tissue>
    </source>
</reference>
<protein>
    <submittedName>
        <fullName evidence="2">Uncharacterized protein</fullName>
    </submittedName>
</protein>
<organism evidence="2 3">
    <name type="scientific">Brassica cretica</name>
    <name type="common">Mustard</name>
    <dbReference type="NCBI Taxonomy" id="69181"/>
    <lineage>
        <taxon>Eukaryota</taxon>
        <taxon>Viridiplantae</taxon>
        <taxon>Streptophyta</taxon>
        <taxon>Embryophyta</taxon>
        <taxon>Tracheophyta</taxon>
        <taxon>Spermatophyta</taxon>
        <taxon>Magnoliopsida</taxon>
        <taxon>eudicotyledons</taxon>
        <taxon>Gunneridae</taxon>
        <taxon>Pentapetalae</taxon>
        <taxon>rosids</taxon>
        <taxon>malvids</taxon>
        <taxon>Brassicales</taxon>
        <taxon>Brassicaceae</taxon>
        <taxon>Brassiceae</taxon>
        <taxon>Brassica</taxon>
    </lineage>
</organism>
<name>A0A8S9R9Y8_BRACR</name>
<evidence type="ECO:0000313" key="2">
    <source>
        <dbReference type="EMBL" id="KAF3560411.1"/>
    </source>
</evidence>
<dbReference type="Proteomes" id="UP000712600">
    <property type="component" value="Unassembled WGS sequence"/>
</dbReference>